<gene>
    <name evidence="2" type="ORF">AVEN_256277_1</name>
</gene>
<protein>
    <submittedName>
        <fullName evidence="2">Uncharacterized protein</fullName>
    </submittedName>
</protein>
<comment type="caution">
    <text evidence="2">The sequence shown here is derived from an EMBL/GenBank/DDBJ whole genome shotgun (WGS) entry which is preliminary data.</text>
</comment>
<evidence type="ECO:0000313" key="3">
    <source>
        <dbReference type="Proteomes" id="UP000499080"/>
    </source>
</evidence>
<dbReference type="EMBL" id="BGPR01034101">
    <property type="protein sequence ID" value="GBO08314.1"/>
    <property type="molecule type" value="Genomic_DNA"/>
</dbReference>
<organism evidence="2 3">
    <name type="scientific">Araneus ventricosus</name>
    <name type="common">Orbweaver spider</name>
    <name type="synonym">Epeira ventricosa</name>
    <dbReference type="NCBI Taxonomy" id="182803"/>
    <lineage>
        <taxon>Eukaryota</taxon>
        <taxon>Metazoa</taxon>
        <taxon>Ecdysozoa</taxon>
        <taxon>Arthropoda</taxon>
        <taxon>Chelicerata</taxon>
        <taxon>Arachnida</taxon>
        <taxon>Araneae</taxon>
        <taxon>Araneomorphae</taxon>
        <taxon>Entelegynae</taxon>
        <taxon>Araneoidea</taxon>
        <taxon>Araneidae</taxon>
        <taxon>Araneus</taxon>
    </lineage>
</organism>
<keyword evidence="1" id="KW-0812">Transmembrane</keyword>
<reference evidence="2 3" key="1">
    <citation type="journal article" date="2019" name="Sci. Rep.">
        <title>Orb-weaving spider Araneus ventricosus genome elucidates the spidroin gene catalogue.</title>
        <authorList>
            <person name="Kono N."/>
            <person name="Nakamura H."/>
            <person name="Ohtoshi R."/>
            <person name="Moran D.A.P."/>
            <person name="Shinohara A."/>
            <person name="Yoshida Y."/>
            <person name="Fujiwara M."/>
            <person name="Mori M."/>
            <person name="Tomita M."/>
            <person name="Arakawa K."/>
        </authorList>
    </citation>
    <scope>NUCLEOTIDE SEQUENCE [LARGE SCALE GENOMIC DNA]</scope>
</reference>
<dbReference type="Proteomes" id="UP000499080">
    <property type="component" value="Unassembled WGS sequence"/>
</dbReference>
<evidence type="ECO:0000313" key="2">
    <source>
        <dbReference type="EMBL" id="GBO08314.1"/>
    </source>
</evidence>
<proteinExistence type="predicted"/>
<keyword evidence="3" id="KW-1185">Reference proteome</keyword>
<name>A0A4Y2U8D6_ARAVE</name>
<accession>A0A4Y2U8D6</accession>
<dbReference type="AlphaFoldDB" id="A0A4Y2U8D6"/>
<sequence length="154" mass="17752">MGTDAIFMDDNARRIEHDWCGVIWRVKPFHSWRNLLDHDLCGTCWESGLQVAVCSQAPYTSSSKPYYRNGHYCHNKRSTTLLLACLAFVEHAFQLERIIPVISVWFPLHILPTNLGCRTAKAVIYVFLFVFALLFVMWSINTTPTTCTTFSHIH</sequence>
<keyword evidence="1" id="KW-1133">Transmembrane helix</keyword>
<feature type="transmembrane region" description="Helical" evidence="1">
    <location>
        <begin position="122"/>
        <end position="140"/>
    </location>
</feature>
<evidence type="ECO:0000256" key="1">
    <source>
        <dbReference type="SAM" id="Phobius"/>
    </source>
</evidence>
<keyword evidence="1" id="KW-0472">Membrane</keyword>